<proteinExistence type="predicted"/>
<organism evidence="1">
    <name type="scientific">Rhizophora mucronata</name>
    <name type="common">Asiatic mangrove</name>
    <dbReference type="NCBI Taxonomy" id="61149"/>
    <lineage>
        <taxon>Eukaryota</taxon>
        <taxon>Viridiplantae</taxon>
        <taxon>Streptophyta</taxon>
        <taxon>Embryophyta</taxon>
        <taxon>Tracheophyta</taxon>
        <taxon>Spermatophyta</taxon>
        <taxon>Magnoliopsida</taxon>
        <taxon>eudicotyledons</taxon>
        <taxon>Gunneridae</taxon>
        <taxon>Pentapetalae</taxon>
        <taxon>rosids</taxon>
        <taxon>fabids</taxon>
        <taxon>Malpighiales</taxon>
        <taxon>Rhizophoraceae</taxon>
        <taxon>Rhizophora</taxon>
    </lineage>
</organism>
<accession>A0A2P2QDV6</accession>
<name>A0A2P2QDV6_RHIMU</name>
<protein>
    <submittedName>
        <fullName evidence="1">Uncharacterized protein</fullName>
    </submittedName>
</protein>
<sequence length="24" mass="2755">MLWAALATLNLLSNLVQIWLLEKT</sequence>
<reference evidence="1" key="1">
    <citation type="submission" date="2018-02" db="EMBL/GenBank/DDBJ databases">
        <title>Rhizophora mucronata_Transcriptome.</title>
        <authorList>
            <person name="Meera S.P."/>
            <person name="Sreeshan A."/>
            <person name="Augustine A."/>
        </authorList>
    </citation>
    <scope>NUCLEOTIDE SEQUENCE</scope>
    <source>
        <tissue evidence="1">Leaf</tissue>
    </source>
</reference>
<dbReference type="AlphaFoldDB" id="A0A2P2QDV6"/>
<evidence type="ECO:0000313" key="1">
    <source>
        <dbReference type="EMBL" id="MBX65067.1"/>
    </source>
</evidence>
<dbReference type="EMBL" id="GGEC01084583">
    <property type="protein sequence ID" value="MBX65067.1"/>
    <property type="molecule type" value="Transcribed_RNA"/>
</dbReference>